<dbReference type="GeneID" id="109432606"/>
<protein>
    <submittedName>
        <fullName evidence="2">Uncharacterized protein</fullName>
    </submittedName>
</protein>
<accession>A0ABM1XYK3</accession>
<dbReference type="EnsemblMetazoa" id="AALFPA23_004024.R4771">
    <property type="protein sequence ID" value="AALFPA23_004024.P4771"/>
    <property type="gene ID" value="AALFPA23_004024"/>
</dbReference>
<feature type="signal peptide" evidence="1">
    <location>
        <begin position="1"/>
        <end position="20"/>
    </location>
</feature>
<keyword evidence="1" id="KW-0732">Signal</keyword>
<organism evidence="2 3">
    <name type="scientific">Aedes albopictus</name>
    <name type="common">Asian tiger mosquito</name>
    <name type="synonym">Stegomyia albopicta</name>
    <dbReference type="NCBI Taxonomy" id="7160"/>
    <lineage>
        <taxon>Eukaryota</taxon>
        <taxon>Metazoa</taxon>
        <taxon>Ecdysozoa</taxon>
        <taxon>Arthropoda</taxon>
        <taxon>Hexapoda</taxon>
        <taxon>Insecta</taxon>
        <taxon>Pterygota</taxon>
        <taxon>Neoptera</taxon>
        <taxon>Endopterygota</taxon>
        <taxon>Diptera</taxon>
        <taxon>Nematocera</taxon>
        <taxon>Culicoidea</taxon>
        <taxon>Culicidae</taxon>
        <taxon>Culicinae</taxon>
        <taxon>Aedini</taxon>
        <taxon>Aedes</taxon>
        <taxon>Stegomyia</taxon>
    </lineage>
</organism>
<feature type="chain" id="PRO_5046690456" evidence="1">
    <location>
        <begin position="21"/>
        <end position="317"/>
    </location>
</feature>
<dbReference type="RefSeq" id="XP_019564506.2">
    <property type="nucleotide sequence ID" value="XM_019708961.3"/>
</dbReference>
<evidence type="ECO:0000313" key="2">
    <source>
        <dbReference type="EnsemblMetazoa" id="AALFPA23_004024.P4771"/>
    </source>
</evidence>
<evidence type="ECO:0000313" key="3">
    <source>
        <dbReference type="Proteomes" id="UP000069940"/>
    </source>
</evidence>
<name>A0ABM1XYK3_AEDAL</name>
<keyword evidence="3" id="KW-1185">Reference proteome</keyword>
<evidence type="ECO:0000256" key="1">
    <source>
        <dbReference type="SAM" id="SignalP"/>
    </source>
</evidence>
<sequence>MKTPLPIAILLAALISGVHLNPTPKSCTVSEEDLTTIRNAIQKASRASLDDVNLDEDLIAKCPLLETVFASLKSVASEITTLKETGISEEQVDELKQSYEQQVNEIVKSRDIFEKQSGGDVMKEQGAMINRVTELQVQVAQLQLQIVEQTTRMYEDMAELIFQRLAMNSTDSIRNYTAHMMEQKLHTLMTKLETNYRIFLGALRYLDHLGDQPLIDKVFDGILARLDEMTLETNKERENGKYVLVNLLCWTVNNRFLTEKYRKKQLELFRIALKFYPKTGNKEANEADIRGRQYCDAMFPVNVITWFAVSRAAEVGA</sequence>
<proteinExistence type="predicted"/>
<reference evidence="3" key="1">
    <citation type="journal article" date="2015" name="Proc. Natl. Acad. Sci. U.S.A.">
        <title>Genome sequence of the Asian Tiger mosquito, Aedes albopictus, reveals insights into its biology, genetics, and evolution.</title>
        <authorList>
            <person name="Chen X.G."/>
            <person name="Jiang X."/>
            <person name="Gu J."/>
            <person name="Xu M."/>
            <person name="Wu Y."/>
            <person name="Deng Y."/>
            <person name="Zhang C."/>
            <person name="Bonizzoni M."/>
            <person name="Dermauw W."/>
            <person name="Vontas J."/>
            <person name="Armbruster P."/>
            <person name="Huang X."/>
            <person name="Yang Y."/>
            <person name="Zhang H."/>
            <person name="He W."/>
            <person name="Peng H."/>
            <person name="Liu Y."/>
            <person name="Wu K."/>
            <person name="Chen J."/>
            <person name="Lirakis M."/>
            <person name="Topalis P."/>
            <person name="Van Leeuwen T."/>
            <person name="Hall A.B."/>
            <person name="Jiang X."/>
            <person name="Thorpe C."/>
            <person name="Mueller R.L."/>
            <person name="Sun C."/>
            <person name="Waterhouse R.M."/>
            <person name="Yan G."/>
            <person name="Tu Z.J."/>
            <person name="Fang X."/>
            <person name="James A.A."/>
        </authorList>
    </citation>
    <scope>NUCLEOTIDE SEQUENCE [LARGE SCALE GENOMIC DNA]</scope>
    <source>
        <strain evidence="3">Foshan</strain>
    </source>
</reference>
<dbReference type="Proteomes" id="UP000069940">
    <property type="component" value="Unassembled WGS sequence"/>
</dbReference>
<reference evidence="2" key="2">
    <citation type="submission" date="2025-05" db="UniProtKB">
        <authorList>
            <consortium name="EnsemblMetazoa"/>
        </authorList>
    </citation>
    <scope>IDENTIFICATION</scope>
    <source>
        <strain evidence="2">Foshan</strain>
    </source>
</reference>